<dbReference type="InterPro" id="IPR037117">
    <property type="entry name" value="Dihydroorotate_DH_ele_sf"/>
</dbReference>
<name>A0A5D4T704_9BACI</name>
<reference evidence="19 20" key="1">
    <citation type="submission" date="2019-08" db="EMBL/GenBank/DDBJ databases">
        <title>Bacillus genomes from the desert of Cuatro Cienegas, Coahuila.</title>
        <authorList>
            <person name="Olmedo-Alvarez G."/>
        </authorList>
    </citation>
    <scope>NUCLEOTIDE SEQUENCE [LARGE SCALE GENOMIC DNA]</scope>
    <source>
        <strain evidence="19 20">CH28_1T</strain>
    </source>
</reference>
<keyword evidence="10 15" id="KW-0249">Electron transport</keyword>
<evidence type="ECO:0000256" key="5">
    <source>
        <dbReference type="ARBA" id="ARBA00022630"/>
    </source>
</evidence>
<dbReference type="GO" id="GO:0046872">
    <property type="term" value="F:metal ion binding"/>
    <property type="evidence" value="ECO:0007669"/>
    <property type="project" value="UniProtKB-KW"/>
</dbReference>
<dbReference type="CDD" id="cd06218">
    <property type="entry name" value="DHOD_e_trans"/>
    <property type="match status" value="1"/>
</dbReference>
<keyword evidence="9 15" id="KW-0665">Pyrimidine biosynthesis</keyword>
<evidence type="ECO:0000256" key="16">
    <source>
        <dbReference type="PIRSR" id="PIRSR006816-1"/>
    </source>
</evidence>
<dbReference type="Gene3D" id="2.10.240.10">
    <property type="entry name" value="Dihydroorotate dehydrogenase, electron transfer subunit"/>
    <property type="match status" value="1"/>
</dbReference>
<comment type="subunit">
    <text evidence="3 15">Heterotetramer of 2 PyrK and 2 PyrD type B subunits.</text>
</comment>
<evidence type="ECO:0000256" key="17">
    <source>
        <dbReference type="PIRSR" id="PIRSR006816-2"/>
    </source>
</evidence>
<feature type="binding site" evidence="15 17">
    <location>
        <position position="220"/>
    </location>
    <ligand>
        <name>[2Fe-2S] cluster</name>
        <dbReference type="ChEBI" id="CHEBI:190135"/>
    </ligand>
</feature>
<gene>
    <name evidence="15" type="primary">pyrK</name>
    <name evidence="19" type="ORF">FZC76_01860</name>
</gene>
<keyword evidence="7 15" id="KW-0479">Metal-binding</keyword>
<dbReference type="InterPro" id="IPR050353">
    <property type="entry name" value="PyrK_electron_transfer"/>
</dbReference>
<feature type="binding site" evidence="15 16">
    <location>
        <begin position="76"/>
        <end position="77"/>
    </location>
    <ligand>
        <name>FAD</name>
        <dbReference type="ChEBI" id="CHEBI:57692"/>
    </ligand>
</feature>
<dbReference type="Pfam" id="PF10418">
    <property type="entry name" value="DHODB_Fe-S_bind"/>
    <property type="match status" value="1"/>
</dbReference>
<dbReference type="InterPro" id="IPR019480">
    <property type="entry name" value="Dihydroorotate_DH_Fe-S-bd"/>
</dbReference>
<dbReference type="NCBIfam" id="NF000799">
    <property type="entry name" value="PRK00054.1-4"/>
    <property type="match status" value="1"/>
</dbReference>
<evidence type="ECO:0000256" key="7">
    <source>
        <dbReference type="ARBA" id="ARBA00022723"/>
    </source>
</evidence>
<evidence type="ECO:0000256" key="12">
    <source>
        <dbReference type="ARBA" id="ARBA00023014"/>
    </source>
</evidence>
<dbReference type="Proteomes" id="UP000322524">
    <property type="component" value="Unassembled WGS sequence"/>
</dbReference>
<dbReference type="AlphaFoldDB" id="A0A5D4T704"/>
<dbReference type="InterPro" id="IPR023455">
    <property type="entry name" value="Dihydroorotate_DHASE_ETsu"/>
</dbReference>
<comment type="cofactor">
    <cofactor evidence="17">
        <name>[2Fe-2S] cluster</name>
        <dbReference type="ChEBI" id="CHEBI:190135"/>
    </cofactor>
    <text evidence="17">Binds 1 [2Fe-2S] cluster per subunit.</text>
</comment>
<evidence type="ECO:0000256" key="4">
    <source>
        <dbReference type="ARBA" id="ARBA00022448"/>
    </source>
</evidence>
<evidence type="ECO:0000256" key="3">
    <source>
        <dbReference type="ARBA" id="ARBA00011669"/>
    </source>
</evidence>
<proteinExistence type="inferred from homology"/>
<dbReference type="InterPro" id="IPR012165">
    <property type="entry name" value="Cyt_c3_hydrogenase_gsu"/>
</dbReference>
<dbReference type="PANTHER" id="PTHR43513:SF3">
    <property type="entry name" value="DIHYDROOROTATE DEHYDROGENASE B (NAD(+)), ELECTRON TRANSFER SUBUNIT-RELATED"/>
    <property type="match status" value="1"/>
</dbReference>
<keyword evidence="11 15" id="KW-0408">Iron</keyword>
<comment type="similarity">
    <text evidence="2 15">Belongs to the PyrK family.</text>
</comment>
<dbReference type="EMBL" id="VTEV01000001">
    <property type="protein sequence ID" value="TYS70661.1"/>
    <property type="molecule type" value="Genomic_DNA"/>
</dbReference>
<dbReference type="InterPro" id="IPR008333">
    <property type="entry name" value="Cbr1-like_FAD-bd_dom"/>
</dbReference>
<keyword evidence="4 15" id="KW-0813">Transport</keyword>
<feature type="binding site" evidence="15 16">
    <location>
        <begin position="52"/>
        <end position="55"/>
    </location>
    <ligand>
        <name>FAD</name>
        <dbReference type="ChEBI" id="CHEBI:57692"/>
    </ligand>
</feature>
<dbReference type="GO" id="GO:0009055">
    <property type="term" value="F:electron transfer activity"/>
    <property type="evidence" value="ECO:0007669"/>
    <property type="project" value="UniProtKB-UniRule"/>
</dbReference>
<comment type="function">
    <text evidence="15">Responsible for channeling the electrons from the oxidation of dihydroorotate from the FMN redox center in the PyrD type B subunit to the ultimate electron acceptor NAD(+).</text>
</comment>
<dbReference type="GO" id="GO:0016491">
    <property type="term" value="F:oxidoreductase activity"/>
    <property type="evidence" value="ECO:0007669"/>
    <property type="project" value="InterPro"/>
</dbReference>
<dbReference type="GO" id="GO:0050660">
    <property type="term" value="F:flavin adenine dinucleotide binding"/>
    <property type="evidence" value="ECO:0007669"/>
    <property type="project" value="InterPro"/>
</dbReference>
<dbReference type="STRING" id="79883.GCA_001636495_03086"/>
<dbReference type="InterPro" id="IPR017938">
    <property type="entry name" value="Riboflavin_synthase-like_b-brl"/>
</dbReference>
<feature type="domain" description="FAD-binding FR-type" evidence="18">
    <location>
        <begin position="1"/>
        <end position="101"/>
    </location>
</feature>
<comment type="caution">
    <text evidence="15">Lacks conserved residue(s) required for the propagation of feature annotation.</text>
</comment>
<dbReference type="OrthoDB" id="9778346at2"/>
<keyword evidence="8 15" id="KW-0274">FAD</keyword>
<dbReference type="SUPFAM" id="SSF63380">
    <property type="entry name" value="Riboflavin synthase domain-like"/>
    <property type="match status" value="1"/>
</dbReference>
<protein>
    <recommendedName>
        <fullName evidence="13 15">Dihydroorotate dehydrogenase B (NAD(+)), electron transfer subunit</fullName>
    </recommendedName>
    <alternativeName>
        <fullName evidence="14 15">Dihydroorotate oxidase B, electron transfer subunit</fullName>
    </alternativeName>
</protein>
<dbReference type="InterPro" id="IPR017927">
    <property type="entry name" value="FAD-bd_FR_type"/>
</dbReference>
<feature type="binding site" evidence="15 17">
    <location>
        <position position="225"/>
    </location>
    <ligand>
        <name>[2Fe-2S] cluster</name>
        <dbReference type="ChEBI" id="CHEBI:190135"/>
    </ligand>
</feature>
<evidence type="ECO:0000256" key="14">
    <source>
        <dbReference type="ARBA" id="ARBA00082223"/>
    </source>
</evidence>
<feature type="binding site" evidence="15 17">
    <location>
        <position position="228"/>
    </location>
    <ligand>
        <name>[2Fe-2S] cluster</name>
        <dbReference type="ChEBI" id="CHEBI:190135"/>
    </ligand>
</feature>
<accession>A0A5D4T704</accession>
<dbReference type="InterPro" id="IPR039261">
    <property type="entry name" value="FNR_nucleotide-bd"/>
</dbReference>
<dbReference type="RefSeq" id="WP_148986568.1">
    <property type="nucleotide sequence ID" value="NZ_VTEV01000001.1"/>
</dbReference>
<comment type="caution">
    <text evidence="19">The sequence shown here is derived from an EMBL/GenBank/DDBJ whole genome shotgun (WGS) entry which is preliminary data.</text>
</comment>
<evidence type="ECO:0000259" key="18">
    <source>
        <dbReference type="PROSITE" id="PS51384"/>
    </source>
</evidence>
<dbReference type="PROSITE" id="PS51384">
    <property type="entry name" value="FAD_FR"/>
    <property type="match status" value="1"/>
</dbReference>
<evidence type="ECO:0000256" key="6">
    <source>
        <dbReference type="ARBA" id="ARBA00022714"/>
    </source>
</evidence>
<evidence type="ECO:0000256" key="2">
    <source>
        <dbReference type="ARBA" id="ARBA00006422"/>
    </source>
</evidence>
<evidence type="ECO:0000256" key="10">
    <source>
        <dbReference type="ARBA" id="ARBA00022982"/>
    </source>
</evidence>
<sequence>MKKAWMTIISQTNIARNIYEMTLEGELVDLMSSPGQFVHIRVTEGFDTLLRRPISISCIDKEKRQCKITYRAEGKGTMLLAGKQPGEKLDILGPLGNGFNVEELQRGDHALIVGGGIGVPPLLELTKQLNRRGVSTTHVLGFQSKEDVFYKNEFAYFGDTYVATVDGTYGTEGFVTNVLEEIQIPFTTLFACGPTPMLGALENLYPDKNVYLSLEERMGCGIGACFACVCHLQNDPEGYSYKKVCTDGPVFRAGEVVL</sequence>
<dbReference type="NCBIfam" id="NF000797">
    <property type="entry name" value="PRK00054.1-2"/>
    <property type="match status" value="1"/>
</dbReference>
<evidence type="ECO:0000256" key="11">
    <source>
        <dbReference type="ARBA" id="ARBA00023004"/>
    </source>
</evidence>
<keyword evidence="5 15" id="KW-0285">Flavoprotein</keyword>
<keyword evidence="12 15" id="KW-0411">Iron-sulfur</keyword>
<comment type="cofactor">
    <cofactor evidence="15">
        <name>[2Fe-2S] cluster</name>
        <dbReference type="ChEBI" id="CHEBI:190135"/>
    </cofactor>
    <text evidence="15">Binds 1 [2Fe-2S] cluster per subunit.</text>
</comment>
<dbReference type="PANTHER" id="PTHR43513">
    <property type="entry name" value="DIHYDROOROTATE DEHYDROGENASE B (NAD(+)), ELECTRON TRANSFER SUBUNIT"/>
    <property type="match status" value="1"/>
</dbReference>
<dbReference type="SUPFAM" id="SSF52343">
    <property type="entry name" value="Ferredoxin reductase-like, C-terminal NADP-linked domain"/>
    <property type="match status" value="1"/>
</dbReference>
<dbReference type="Gene3D" id="3.40.50.80">
    <property type="entry name" value="Nucleotide-binding domain of ferredoxin-NADP reductase (FNR) module"/>
    <property type="match status" value="1"/>
</dbReference>
<evidence type="ECO:0000256" key="13">
    <source>
        <dbReference type="ARBA" id="ARBA00069792"/>
    </source>
</evidence>
<feature type="binding site" evidence="15 17">
    <location>
        <position position="245"/>
    </location>
    <ligand>
        <name>[2Fe-2S] cluster</name>
        <dbReference type="ChEBI" id="CHEBI:190135"/>
    </ligand>
</feature>
<evidence type="ECO:0000256" key="1">
    <source>
        <dbReference type="ARBA" id="ARBA00004715"/>
    </source>
</evidence>
<organism evidence="19 20">
    <name type="scientific">Sutcliffiella horikoshii</name>
    <dbReference type="NCBI Taxonomy" id="79883"/>
    <lineage>
        <taxon>Bacteria</taxon>
        <taxon>Bacillati</taxon>
        <taxon>Bacillota</taxon>
        <taxon>Bacilli</taxon>
        <taxon>Bacillales</taxon>
        <taxon>Bacillaceae</taxon>
        <taxon>Sutcliffiella</taxon>
    </lineage>
</organism>
<evidence type="ECO:0000313" key="19">
    <source>
        <dbReference type="EMBL" id="TYS70661.1"/>
    </source>
</evidence>
<dbReference type="UniPathway" id="UPA00070">
    <property type="reaction ID" value="UER00945"/>
</dbReference>
<dbReference type="GO" id="GO:0051537">
    <property type="term" value="F:2 iron, 2 sulfur cluster binding"/>
    <property type="evidence" value="ECO:0007669"/>
    <property type="project" value="UniProtKB-KW"/>
</dbReference>
<evidence type="ECO:0000256" key="15">
    <source>
        <dbReference type="HAMAP-Rule" id="MF_01211"/>
    </source>
</evidence>
<dbReference type="FunFam" id="2.10.240.10:FF:000001">
    <property type="entry name" value="Dihydroorotate dehydrogenase B (NAD(+)), electron transfer subunit"/>
    <property type="match status" value="1"/>
</dbReference>
<dbReference type="PRINTS" id="PR00409">
    <property type="entry name" value="PHDIOXRDTASE"/>
</dbReference>
<dbReference type="PIRSF" id="PIRSF006816">
    <property type="entry name" value="Cyc3_hyd_g"/>
    <property type="match status" value="1"/>
</dbReference>
<evidence type="ECO:0000256" key="9">
    <source>
        <dbReference type="ARBA" id="ARBA00022975"/>
    </source>
</evidence>
<dbReference type="Pfam" id="PF00970">
    <property type="entry name" value="FAD_binding_6"/>
    <property type="match status" value="1"/>
</dbReference>
<comment type="pathway">
    <text evidence="1 15">Pyrimidine metabolism; UMP biosynthesis via de novo pathway; orotate from (S)-dihydroorotate (NAD(+) route): step 1/1.</text>
</comment>
<evidence type="ECO:0000256" key="8">
    <source>
        <dbReference type="ARBA" id="ARBA00022827"/>
    </source>
</evidence>
<keyword evidence="6 15" id="KW-0001">2Fe-2S</keyword>
<dbReference type="HAMAP" id="MF_01211">
    <property type="entry name" value="DHODB_Fe_S_bind"/>
    <property type="match status" value="1"/>
</dbReference>
<dbReference type="GO" id="GO:0044205">
    <property type="term" value="P:'de novo' UMP biosynthetic process"/>
    <property type="evidence" value="ECO:0007669"/>
    <property type="project" value="UniProtKB-UniRule"/>
</dbReference>
<dbReference type="Gene3D" id="2.40.30.10">
    <property type="entry name" value="Translation factors"/>
    <property type="match status" value="1"/>
</dbReference>
<comment type="cofactor">
    <cofactor evidence="15 16">
        <name>FAD</name>
        <dbReference type="ChEBI" id="CHEBI:57692"/>
    </cofactor>
    <text evidence="15 16">Binds 1 FAD per subunit.</text>
</comment>
<evidence type="ECO:0000313" key="20">
    <source>
        <dbReference type="Proteomes" id="UP000322524"/>
    </source>
</evidence>